<evidence type="ECO:0000313" key="1">
    <source>
        <dbReference type="EMBL" id="VDI78026.1"/>
    </source>
</evidence>
<evidence type="ECO:0000313" key="2">
    <source>
        <dbReference type="Proteomes" id="UP000596742"/>
    </source>
</evidence>
<comment type="caution">
    <text evidence="1">The sequence shown here is derived from an EMBL/GenBank/DDBJ whole genome shotgun (WGS) entry which is preliminary data.</text>
</comment>
<keyword evidence="2" id="KW-1185">Reference proteome</keyword>
<dbReference type="EMBL" id="UYJE01009915">
    <property type="protein sequence ID" value="VDI78026.1"/>
    <property type="molecule type" value="Genomic_DNA"/>
</dbReference>
<organism evidence="1 2">
    <name type="scientific">Mytilus galloprovincialis</name>
    <name type="common">Mediterranean mussel</name>
    <dbReference type="NCBI Taxonomy" id="29158"/>
    <lineage>
        <taxon>Eukaryota</taxon>
        <taxon>Metazoa</taxon>
        <taxon>Spiralia</taxon>
        <taxon>Lophotrochozoa</taxon>
        <taxon>Mollusca</taxon>
        <taxon>Bivalvia</taxon>
        <taxon>Autobranchia</taxon>
        <taxon>Pteriomorphia</taxon>
        <taxon>Mytilida</taxon>
        <taxon>Mytiloidea</taxon>
        <taxon>Mytilidae</taxon>
        <taxon>Mytilinae</taxon>
        <taxon>Mytilus</taxon>
    </lineage>
</organism>
<protein>
    <submittedName>
        <fullName evidence="1">Uncharacterized protein</fullName>
    </submittedName>
</protein>
<dbReference type="AlphaFoldDB" id="A0A8B6HDS6"/>
<sequence>MNITSIYNILVVINRLIFIRWKNILDEGGWDVMAGSREESTSQSVMERASVGLMRIKARRELKFAVLIMNSFIVCCYLQDSY</sequence>
<gene>
    <name evidence="1" type="ORF">MGAL_10B057216</name>
</gene>
<dbReference type="Proteomes" id="UP000596742">
    <property type="component" value="Unassembled WGS sequence"/>
</dbReference>
<reference evidence="1" key="1">
    <citation type="submission" date="2018-11" db="EMBL/GenBank/DDBJ databases">
        <authorList>
            <person name="Alioto T."/>
            <person name="Alioto T."/>
        </authorList>
    </citation>
    <scope>NUCLEOTIDE SEQUENCE</scope>
</reference>
<proteinExistence type="predicted"/>
<name>A0A8B6HDS6_MYTGA</name>
<accession>A0A8B6HDS6</accession>